<evidence type="ECO:0000256" key="1">
    <source>
        <dbReference type="ARBA" id="ARBA00004123"/>
    </source>
</evidence>
<keyword evidence="4" id="KW-0804">Transcription</keyword>
<evidence type="ECO:0000256" key="3">
    <source>
        <dbReference type="ARBA" id="ARBA00023125"/>
    </source>
</evidence>
<dbReference type="Gene3D" id="2.40.330.10">
    <property type="entry name" value="DNA-binding pseudobarrel domain"/>
    <property type="match status" value="1"/>
</dbReference>
<dbReference type="SMART" id="SM01019">
    <property type="entry name" value="B3"/>
    <property type="match status" value="1"/>
</dbReference>
<proteinExistence type="evidence at transcript level"/>
<sequence>MMDTSPTANHCEIDVDEHHQNLVDLGVGASANSMALIEREHMFDKVVTPSDVGKLNRLVIPKQHAEKYFPLDSSTNEKGLLLNFEDRNGKSWRFRYSYWNSSQSYVMTKGWSRFVREKELDAGDIVSFQRGVGELGKDRLFIDWRRRPDAPTDHLHTHFMTHVPLSPHFSNNFQYRSNINHQYPAAWNQPLFLQPDHSPLHSRHAGSMSHQQQYSYSAYGIRNSPNYYDTASNFNNMASSRIVVNGNPCPSGPVVYLRSGSVAQVPQQEVGLMKQMQRGSSSSSIVGEGGGKLVEPMVFDSVPVVQGKAAPKRLRLFSVNMDCTVSDSDESCDTSSSSSSLPTATYSHTHQFSTSTPSLQFRTLHNYDDAKPLQTAPADEESSAKGKESMSLDLEI</sequence>
<dbReference type="PANTHER" id="PTHR31140:SF123">
    <property type="entry name" value="B3 DOMAIN-CONTAINING TRANSCRIPTION FACTOR NGA1"/>
    <property type="match status" value="1"/>
</dbReference>
<dbReference type="Pfam" id="PF02362">
    <property type="entry name" value="B3"/>
    <property type="match status" value="1"/>
</dbReference>
<dbReference type="PROSITE" id="PS50863">
    <property type="entry name" value="B3"/>
    <property type="match status" value="1"/>
</dbReference>
<reference evidence="8" key="1">
    <citation type="journal article" date="2014" name="New Phytol.">
        <title>The essential role of NGATHA genes in style and stigma specification is widely conserved across eudicots.</title>
        <authorList>
            <person name="Fourquin C."/>
            <person name="Ferrandiz C."/>
        </authorList>
    </citation>
    <scope>NUCLEOTIDE SEQUENCE</scope>
</reference>
<evidence type="ECO:0000256" key="4">
    <source>
        <dbReference type="ARBA" id="ARBA00023163"/>
    </source>
</evidence>
<name>W6HWN6_NICBE</name>
<dbReference type="InterPro" id="IPR044800">
    <property type="entry name" value="LEC2-like"/>
</dbReference>
<comment type="subcellular location">
    <subcellularLocation>
        <location evidence="1">Nucleus</location>
    </subcellularLocation>
</comment>
<keyword evidence="2" id="KW-0805">Transcription regulation</keyword>
<keyword evidence="3" id="KW-0238">DNA-binding</keyword>
<feature type="domain" description="TF-B3" evidence="7">
    <location>
        <begin position="43"/>
        <end position="148"/>
    </location>
</feature>
<dbReference type="InterPro" id="IPR003340">
    <property type="entry name" value="B3_DNA-bd"/>
</dbReference>
<accession>W6HWN6</accession>
<evidence type="ECO:0000256" key="6">
    <source>
        <dbReference type="SAM" id="MobiDB-lite"/>
    </source>
</evidence>
<evidence type="ECO:0000313" key="8">
    <source>
        <dbReference type="EMBL" id="AHJ58869.1"/>
    </source>
</evidence>
<feature type="region of interest" description="Disordered" evidence="6">
    <location>
        <begin position="326"/>
        <end position="396"/>
    </location>
</feature>
<dbReference type="GO" id="GO:0003700">
    <property type="term" value="F:DNA-binding transcription factor activity"/>
    <property type="evidence" value="ECO:0007669"/>
    <property type="project" value="InterPro"/>
</dbReference>
<dbReference type="AlphaFoldDB" id="W6HWN6"/>
<feature type="compositionally biased region" description="Polar residues" evidence="6">
    <location>
        <begin position="341"/>
        <end position="363"/>
    </location>
</feature>
<organism evidence="8">
    <name type="scientific">Nicotiana benthamiana</name>
    <dbReference type="NCBI Taxonomy" id="4100"/>
    <lineage>
        <taxon>Eukaryota</taxon>
        <taxon>Viridiplantae</taxon>
        <taxon>Streptophyta</taxon>
        <taxon>Embryophyta</taxon>
        <taxon>Tracheophyta</taxon>
        <taxon>Spermatophyta</taxon>
        <taxon>Magnoliopsida</taxon>
        <taxon>eudicotyledons</taxon>
        <taxon>Gunneridae</taxon>
        <taxon>Pentapetalae</taxon>
        <taxon>asterids</taxon>
        <taxon>lamiids</taxon>
        <taxon>Solanales</taxon>
        <taxon>Solanaceae</taxon>
        <taxon>Nicotianoideae</taxon>
        <taxon>Nicotianeae</taxon>
        <taxon>Nicotiana</taxon>
    </lineage>
</organism>
<evidence type="ECO:0000256" key="2">
    <source>
        <dbReference type="ARBA" id="ARBA00023015"/>
    </source>
</evidence>
<dbReference type="FunFam" id="2.40.330.10:FF:000002">
    <property type="entry name" value="B3 domain-containing protein"/>
    <property type="match status" value="1"/>
</dbReference>
<dbReference type="GO" id="GO:0005634">
    <property type="term" value="C:nucleus"/>
    <property type="evidence" value="ECO:0007669"/>
    <property type="project" value="UniProtKB-SubCell"/>
</dbReference>
<dbReference type="SUPFAM" id="SSF101936">
    <property type="entry name" value="DNA-binding pseudobarrel domain"/>
    <property type="match status" value="1"/>
</dbReference>
<dbReference type="CDD" id="cd10017">
    <property type="entry name" value="B3_DNA"/>
    <property type="match status" value="1"/>
</dbReference>
<dbReference type="PANTHER" id="PTHR31140">
    <property type="entry name" value="B3 DOMAIN-CONTAINING TRANSCRIPTION FACTOR ABI3"/>
    <property type="match status" value="1"/>
</dbReference>
<dbReference type="GO" id="GO:0003677">
    <property type="term" value="F:DNA binding"/>
    <property type="evidence" value="ECO:0007669"/>
    <property type="project" value="UniProtKB-KW"/>
</dbReference>
<evidence type="ECO:0000256" key="5">
    <source>
        <dbReference type="ARBA" id="ARBA00023242"/>
    </source>
</evidence>
<protein>
    <submittedName>
        <fullName evidence="8">NGATHAa</fullName>
    </submittedName>
</protein>
<dbReference type="InterPro" id="IPR015300">
    <property type="entry name" value="DNA-bd_pseudobarrel_sf"/>
</dbReference>
<keyword evidence="5" id="KW-0539">Nucleus</keyword>
<dbReference type="EMBL" id="KF668647">
    <property type="protein sequence ID" value="AHJ58869.1"/>
    <property type="molecule type" value="mRNA"/>
</dbReference>
<evidence type="ECO:0000259" key="7">
    <source>
        <dbReference type="PROSITE" id="PS50863"/>
    </source>
</evidence>